<keyword evidence="2" id="KW-1185">Reference proteome</keyword>
<dbReference type="EMBL" id="VAHF01000004">
    <property type="protein sequence ID" value="TXG63618.1"/>
    <property type="molecule type" value="Genomic_DNA"/>
</dbReference>
<protein>
    <recommendedName>
        <fullName evidence="3">Retrovirus-related Pol polyprotein from transposon TNT 1-94</fullName>
    </recommendedName>
</protein>
<sequence>MSTKFEVEKFTGSNDFGLWKMKMKAVLVKESLATALEGEDKLPASMDAAEKKTLLEKAYSTLILGLGDKVLREVKKEESAAGIWTKLKSLYMSKAVPNRIHLKQQFFGFTMDEKKSIADNMYDFKKLIQDLESLSIKIKDEDQAVILLNSLPKSYANFVDTLKYGRQTLKLEEIEVAINSKDVDGLAKNQMLMD</sequence>
<evidence type="ECO:0000313" key="1">
    <source>
        <dbReference type="EMBL" id="TXG63618.1"/>
    </source>
</evidence>
<dbReference type="PANTHER" id="PTHR35317">
    <property type="entry name" value="OS04G0629600 PROTEIN"/>
    <property type="match status" value="1"/>
</dbReference>
<organism evidence="1 2">
    <name type="scientific">Acer yangbiense</name>
    <dbReference type="NCBI Taxonomy" id="1000413"/>
    <lineage>
        <taxon>Eukaryota</taxon>
        <taxon>Viridiplantae</taxon>
        <taxon>Streptophyta</taxon>
        <taxon>Embryophyta</taxon>
        <taxon>Tracheophyta</taxon>
        <taxon>Spermatophyta</taxon>
        <taxon>Magnoliopsida</taxon>
        <taxon>eudicotyledons</taxon>
        <taxon>Gunneridae</taxon>
        <taxon>Pentapetalae</taxon>
        <taxon>rosids</taxon>
        <taxon>malvids</taxon>
        <taxon>Sapindales</taxon>
        <taxon>Sapindaceae</taxon>
        <taxon>Hippocastanoideae</taxon>
        <taxon>Acereae</taxon>
        <taxon>Acer</taxon>
    </lineage>
</organism>
<name>A0A5C7I3N6_9ROSI</name>
<dbReference type="Pfam" id="PF14223">
    <property type="entry name" value="Retrotran_gag_2"/>
    <property type="match status" value="1"/>
</dbReference>
<dbReference type="PANTHER" id="PTHR35317:SF40">
    <property type="entry name" value="CCHC-TYPE DOMAIN-CONTAINING PROTEIN"/>
    <property type="match status" value="1"/>
</dbReference>
<proteinExistence type="predicted"/>
<accession>A0A5C7I3N6</accession>
<comment type="caution">
    <text evidence="1">The sequence shown here is derived from an EMBL/GenBank/DDBJ whole genome shotgun (WGS) entry which is preliminary data.</text>
</comment>
<dbReference type="Proteomes" id="UP000323000">
    <property type="component" value="Chromosome 4"/>
</dbReference>
<evidence type="ECO:0000313" key="2">
    <source>
        <dbReference type="Proteomes" id="UP000323000"/>
    </source>
</evidence>
<evidence type="ECO:0008006" key="3">
    <source>
        <dbReference type="Google" id="ProtNLM"/>
    </source>
</evidence>
<dbReference type="AlphaFoldDB" id="A0A5C7I3N6"/>
<dbReference type="OrthoDB" id="8042871at2759"/>
<reference evidence="2" key="1">
    <citation type="journal article" date="2019" name="Gigascience">
        <title>De novo genome assembly of the endangered Acer yangbiense, a plant species with extremely small populations endemic to Yunnan Province, China.</title>
        <authorList>
            <person name="Yang J."/>
            <person name="Wariss H.M."/>
            <person name="Tao L."/>
            <person name="Zhang R."/>
            <person name="Yun Q."/>
            <person name="Hollingsworth P."/>
            <person name="Dao Z."/>
            <person name="Luo G."/>
            <person name="Guo H."/>
            <person name="Ma Y."/>
            <person name="Sun W."/>
        </authorList>
    </citation>
    <scope>NUCLEOTIDE SEQUENCE [LARGE SCALE GENOMIC DNA]</scope>
    <source>
        <strain evidence="2">cv. Malutang</strain>
    </source>
</reference>
<gene>
    <name evidence="1" type="ORF">EZV62_010612</name>
</gene>